<evidence type="ECO:0000259" key="4">
    <source>
        <dbReference type="PROSITE" id="PS50061"/>
    </source>
</evidence>
<gene>
    <name evidence="5" type="ORF">CVLEPA_LOCUS1474</name>
</gene>
<comment type="subcellular location">
    <subcellularLocation>
        <location evidence="3">Nucleus</location>
    </subcellularLocation>
</comment>
<evidence type="ECO:0000313" key="6">
    <source>
        <dbReference type="Proteomes" id="UP001642483"/>
    </source>
</evidence>
<sequence>MSVYTAQSDFSEIWCAPSLTEEILQHCSLTSEGWSTDSTCSMESYQNGNERDSFDVSSLDHLFNNEENVPTTTLTTLNCPQLSNDIQAFQPAWPETNFVGEAYTETSPSNVSQMNGPGIQYQCTIPNELPVTSFDDDLSLSDLEVSDNEFDAADIESFSDCSSSSVNHEPQYSCFDAFSTHASSFSVPAFSQCNSPHANDVDHEGDMTYPSRKPRQPILHNFLFKALENPKQYGNMIKWVDRSSGLFEFNSKNKESLARAWGKAKNNRCPMTYQKMARALRIYIKKGTVMRKVKRKLRYTFLPEYLQKALKEACALQYST</sequence>
<dbReference type="InterPro" id="IPR000418">
    <property type="entry name" value="Ets_dom"/>
</dbReference>
<evidence type="ECO:0000256" key="3">
    <source>
        <dbReference type="RuleBase" id="RU004019"/>
    </source>
</evidence>
<dbReference type="Gene3D" id="1.10.10.10">
    <property type="entry name" value="Winged helix-like DNA-binding domain superfamily/Winged helix DNA-binding domain"/>
    <property type="match status" value="1"/>
</dbReference>
<dbReference type="PROSITE" id="PS50061">
    <property type="entry name" value="ETS_DOMAIN_3"/>
    <property type="match status" value="1"/>
</dbReference>
<evidence type="ECO:0000256" key="2">
    <source>
        <dbReference type="ARBA" id="ARBA00023125"/>
    </source>
</evidence>
<dbReference type="InterPro" id="IPR036390">
    <property type="entry name" value="WH_DNA-bd_sf"/>
</dbReference>
<feature type="domain" description="ETS" evidence="4">
    <location>
        <begin position="248"/>
        <end position="302"/>
    </location>
</feature>
<accession>A0ABP0EYH0</accession>
<dbReference type="InterPro" id="IPR036388">
    <property type="entry name" value="WH-like_DNA-bd_sf"/>
</dbReference>
<dbReference type="Pfam" id="PF00178">
    <property type="entry name" value="Ets"/>
    <property type="match status" value="1"/>
</dbReference>
<dbReference type="EMBL" id="CAWYQH010000001">
    <property type="protein sequence ID" value="CAK8672535.1"/>
    <property type="molecule type" value="Genomic_DNA"/>
</dbReference>
<keyword evidence="2 3" id="KW-0238">DNA-binding</keyword>
<proteinExistence type="inferred from homology"/>
<comment type="similarity">
    <text evidence="1 3">Belongs to the ETS family.</text>
</comment>
<name>A0ABP0EYH0_CLALP</name>
<dbReference type="PANTHER" id="PTHR11849">
    <property type="entry name" value="ETS"/>
    <property type="match status" value="1"/>
</dbReference>
<dbReference type="PROSITE" id="PS00346">
    <property type="entry name" value="ETS_DOMAIN_2"/>
    <property type="match status" value="1"/>
</dbReference>
<dbReference type="Proteomes" id="UP001642483">
    <property type="component" value="Unassembled WGS sequence"/>
</dbReference>
<reference evidence="5 6" key="1">
    <citation type="submission" date="2024-02" db="EMBL/GenBank/DDBJ databases">
        <authorList>
            <person name="Daric V."/>
            <person name="Darras S."/>
        </authorList>
    </citation>
    <scope>NUCLEOTIDE SEQUENCE [LARGE SCALE GENOMIC DNA]</scope>
</reference>
<dbReference type="PANTHER" id="PTHR11849:SF184">
    <property type="entry name" value="ETS DOMAIN-CONTAINING PROTEIN"/>
    <property type="match status" value="1"/>
</dbReference>
<dbReference type="InterPro" id="IPR046328">
    <property type="entry name" value="ETS_fam"/>
</dbReference>
<protein>
    <recommendedName>
        <fullName evidence="4">ETS domain-containing protein</fullName>
    </recommendedName>
</protein>
<dbReference type="SMART" id="SM00413">
    <property type="entry name" value="ETS"/>
    <property type="match status" value="1"/>
</dbReference>
<dbReference type="SUPFAM" id="SSF46785">
    <property type="entry name" value="Winged helix' DNA-binding domain"/>
    <property type="match status" value="1"/>
</dbReference>
<evidence type="ECO:0000256" key="1">
    <source>
        <dbReference type="ARBA" id="ARBA00005562"/>
    </source>
</evidence>
<keyword evidence="6" id="KW-1185">Reference proteome</keyword>
<comment type="caution">
    <text evidence="5">The sequence shown here is derived from an EMBL/GenBank/DDBJ whole genome shotgun (WGS) entry which is preliminary data.</text>
</comment>
<evidence type="ECO:0000313" key="5">
    <source>
        <dbReference type="EMBL" id="CAK8672535.1"/>
    </source>
</evidence>
<dbReference type="PRINTS" id="PR00454">
    <property type="entry name" value="ETSDOMAIN"/>
</dbReference>
<keyword evidence="3" id="KW-0539">Nucleus</keyword>
<organism evidence="5 6">
    <name type="scientific">Clavelina lepadiformis</name>
    <name type="common">Light-bulb sea squirt</name>
    <name type="synonym">Ascidia lepadiformis</name>
    <dbReference type="NCBI Taxonomy" id="159417"/>
    <lineage>
        <taxon>Eukaryota</taxon>
        <taxon>Metazoa</taxon>
        <taxon>Chordata</taxon>
        <taxon>Tunicata</taxon>
        <taxon>Ascidiacea</taxon>
        <taxon>Aplousobranchia</taxon>
        <taxon>Clavelinidae</taxon>
        <taxon>Clavelina</taxon>
    </lineage>
</organism>